<dbReference type="PROSITE" id="PS51257">
    <property type="entry name" value="PROKAR_LIPOPROTEIN"/>
    <property type="match status" value="1"/>
</dbReference>
<dbReference type="InterPro" id="IPR014867">
    <property type="entry name" value="Spore_coat_CotH_CotH2/3/7"/>
</dbReference>
<dbReference type="PANTHER" id="PTHR40050">
    <property type="entry name" value="INNER SPORE COAT PROTEIN H"/>
    <property type="match status" value="1"/>
</dbReference>
<evidence type="ECO:0000313" key="3">
    <source>
        <dbReference type="EMBL" id="RKG81356.1"/>
    </source>
</evidence>
<evidence type="ECO:0000313" key="4">
    <source>
        <dbReference type="Proteomes" id="UP000268094"/>
    </source>
</evidence>
<feature type="region of interest" description="Disordered" evidence="1">
    <location>
        <begin position="19"/>
        <end position="79"/>
    </location>
</feature>
<evidence type="ECO:0000256" key="1">
    <source>
        <dbReference type="SAM" id="MobiDB-lite"/>
    </source>
</evidence>
<comment type="caution">
    <text evidence="3">The sequence shown here is derived from an EMBL/GenBank/DDBJ whole genome shotgun (WGS) entry which is preliminary data.</text>
</comment>
<protein>
    <submittedName>
        <fullName evidence="3">Inner spore coat protein H</fullName>
    </submittedName>
</protein>
<keyword evidence="3" id="KW-0167">Capsid protein</keyword>
<proteinExistence type="predicted"/>
<organism evidence="3 4">
    <name type="scientific">Corallococcus terminator</name>
    <dbReference type="NCBI Taxonomy" id="2316733"/>
    <lineage>
        <taxon>Bacteria</taxon>
        <taxon>Pseudomonadati</taxon>
        <taxon>Myxococcota</taxon>
        <taxon>Myxococcia</taxon>
        <taxon>Myxococcales</taxon>
        <taxon>Cystobacterineae</taxon>
        <taxon>Myxococcaceae</taxon>
        <taxon>Corallococcus</taxon>
    </lineage>
</organism>
<dbReference type="OrthoDB" id="5481761at2"/>
<dbReference type="Pfam" id="PF08757">
    <property type="entry name" value="CotH"/>
    <property type="match status" value="1"/>
</dbReference>
<feature type="chain" id="PRO_5017248864" evidence="2">
    <location>
        <begin position="23"/>
        <end position="602"/>
    </location>
</feature>
<dbReference type="RefSeq" id="WP_120543393.1">
    <property type="nucleotide sequence ID" value="NZ_RAVZ01000211.1"/>
</dbReference>
<feature type="compositionally biased region" description="Low complexity" evidence="1">
    <location>
        <begin position="19"/>
        <end position="46"/>
    </location>
</feature>
<gene>
    <name evidence="3" type="ORF">D7V88_26360</name>
</gene>
<feature type="signal peptide" evidence="2">
    <location>
        <begin position="1"/>
        <end position="22"/>
    </location>
</feature>
<dbReference type="Proteomes" id="UP000268094">
    <property type="component" value="Unassembled WGS sequence"/>
</dbReference>
<accession>A0A3A8IFH2</accession>
<sequence length="602" mass="66968">MMRSRLLLSLSMLLAACGGAGSSNPDVPPTVTDPGITDPGTTDPQGPVDPLPVDPPPVDPPPTEPPPVDPPPVDPPPVPEVERPFTLPKVQAALAEYALVIPAEAMAKFQADPWTEEQDATFQANGKSFPVKVRLRGASARFFDKKSWNVSFADKDKFEGRTSLNLVAEYADASMLAEKIAYDLLTAMRVPASTAKFVRLSVNGQYEGVFLEVEQVNKAFLKAHELPDDDASIYRAGWKDTEFKTWKVPYQGDWVKKTNEKEPNDALWKVLDVINHTPEPELVTTLEKNLEVESYVRSMVLDALMSNNYVEDSESYFLNDKITGRWRYVPWDLNNVDARWWYTNTVQDMSTSTNSMKHPLFNFTLLDGWVEKMYQQRKLETGSYPGYLPVFSNLGTRVVMNPVLRARLEARLDKALEELFTPEVMNPYIDQLHALVDPSMKTDPYMDYARFTAGKAYMKRFVQVRRDFVKAEVKRLAAQKSTLVLGAFDPRAGWVEVTNRGTQAVSLQGMTLTTNLRVSLAASDHAPTQVAPPTGVVLGSITVAPGQTVRLDAAALGITFPAKGEVGLFDGKSVVGMKDLLFYGELPSGRHYVRGEKGWEAR</sequence>
<keyword evidence="2" id="KW-0732">Signal</keyword>
<reference evidence="4" key="1">
    <citation type="submission" date="2018-09" db="EMBL/GenBank/DDBJ databases">
        <authorList>
            <person name="Livingstone P.G."/>
            <person name="Whitworth D.E."/>
        </authorList>
    </citation>
    <scope>NUCLEOTIDE SEQUENCE [LARGE SCALE GENOMIC DNA]</scope>
    <source>
        <strain evidence="4">CA054A</strain>
    </source>
</reference>
<keyword evidence="4" id="KW-1185">Reference proteome</keyword>
<keyword evidence="3" id="KW-0946">Virion</keyword>
<evidence type="ECO:0000256" key="2">
    <source>
        <dbReference type="SAM" id="SignalP"/>
    </source>
</evidence>
<name>A0A3A8IFH2_9BACT</name>
<dbReference type="EMBL" id="RAVZ01000211">
    <property type="protein sequence ID" value="RKG81356.1"/>
    <property type="molecule type" value="Genomic_DNA"/>
</dbReference>
<dbReference type="AlphaFoldDB" id="A0A3A8IFH2"/>
<feature type="compositionally biased region" description="Pro residues" evidence="1">
    <location>
        <begin position="47"/>
        <end position="79"/>
    </location>
</feature>
<dbReference type="PANTHER" id="PTHR40050:SF1">
    <property type="entry name" value="INNER SPORE COAT PROTEIN H"/>
    <property type="match status" value="1"/>
</dbReference>